<reference evidence="1" key="1">
    <citation type="journal article" date="2014" name="Front. Microbiol.">
        <title>High frequency of phylogenetically diverse reductive dehalogenase-homologous genes in deep subseafloor sedimentary metagenomes.</title>
        <authorList>
            <person name="Kawai M."/>
            <person name="Futagami T."/>
            <person name="Toyoda A."/>
            <person name="Takaki Y."/>
            <person name="Nishi S."/>
            <person name="Hori S."/>
            <person name="Arai W."/>
            <person name="Tsubouchi T."/>
            <person name="Morono Y."/>
            <person name="Uchiyama I."/>
            <person name="Ito T."/>
            <person name="Fujiyama A."/>
            <person name="Inagaki F."/>
            <person name="Takami H."/>
        </authorList>
    </citation>
    <scope>NUCLEOTIDE SEQUENCE</scope>
    <source>
        <strain evidence="1">Expedition CK06-06</strain>
    </source>
</reference>
<dbReference type="EMBL" id="BARV01000103">
    <property type="protein sequence ID" value="GAH93376.1"/>
    <property type="molecule type" value="Genomic_DNA"/>
</dbReference>
<accession>X1JF82</accession>
<sequence>MLYSLPFGEPIKESKERTALEGMTLEKAIEILDVHPGQNSFFLTPKRLEALKLGIEAMKSNQEIDSVLGEFSDSEDYDLVSDYWKRRLFCLR</sequence>
<organism evidence="1">
    <name type="scientific">marine sediment metagenome</name>
    <dbReference type="NCBI Taxonomy" id="412755"/>
    <lineage>
        <taxon>unclassified sequences</taxon>
        <taxon>metagenomes</taxon>
        <taxon>ecological metagenomes</taxon>
    </lineage>
</organism>
<comment type="caution">
    <text evidence="1">The sequence shown here is derived from an EMBL/GenBank/DDBJ whole genome shotgun (WGS) entry which is preliminary data.</text>
</comment>
<name>X1JF82_9ZZZZ</name>
<protein>
    <submittedName>
        <fullName evidence="1">Uncharacterized protein</fullName>
    </submittedName>
</protein>
<proteinExistence type="predicted"/>
<gene>
    <name evidence="1" type="ORF">S06H3_00546</name>
</gene>
<dbReference type="AlphaFoldDB" id="X1JF82"/>
<evidence type="ECO:0000313" key="1">
    <source>
        <dbReference type="EMBL" id="GAH93376.1"/>
    </source>
</evidence>